<sequence length="295" mass="33152">MTDTSTDLRDRTQRFLFENADIRGEAVQLDSAYREIIDIHQYAPGVSRLLGEFMAAAVLLATTLKFEGKLVLQARSEGQVPLLMAECDNALRIRAIARGAEQATSERFDQLLPGGTLAITVDPTRGQRYQGIVPLTEDSLAHCLDAYFRQSEQLGTRFWLAANGERAAGMLLQQLPANKVEDPALRREQWEHAGTLATTLRETELLELAAPEIMHRLYHEEPLRLFTPKPVRFKCNCSRERTLNALASLPAAEVHELLEELGSITMDCEFCNQQYCFTESDLQAVLQPDEPGRLH</sequence>
<keyword evidence="2 6" id="KW-0862">Zinc</keyword>
<evidence type="ECO:0000256" key="1">
    <source>
        <dbReference type="ARBA" id="ARBA00022490"/>
    </source>
</evidence>
<dbReference type="Gene3D" id="1.10.287.480">
    <property type="entry name" value="helix hairpin bin"/>
    <property type="match status" value="1"/>
</dbReference>
<comment type="subcellular location">
    <subcellularLocation>
        <location evidence="6">Cytoplasm</location>
    </subcellularLocation>
</comment>
<comment type="PTM">
    <text evidence="6">Under oxidizing conditions two disulfide bonds are formed involving the reactive cysteines. Under reducing conditions zinc is bound to the reactive cysteines and the protein is inactive.</text>
</comment>
<evidence type="ECO:0000256" key="2">
    <source>
        <dbReference type="ARBA" id="ARBA00022833"/>
    </source>
</evidence>
<organism evidence="7 8">
    <name type="scientific">Pseudohalioglobus lutimaris</name>
    <dbReference type="NCBI Taxonomy" id="1737061"/>
    <lineage>
        <taxon>Bacteria</taxon>
        <taxon>Pseudomonadati</taxon>
        <taxon>Pseudomonadota</taxon>
        <taxon>Gammaproteobacteria</taxon>
        <taxon>Cellvibrionales</taxon>
        <taxon>Halieaceae</taxon>
        <taxon>Pseudohalioglobus</taxon>
    </lineage>
</organism>
<dbReference type="EMBL" id="PKUS01000027">
    <property type="protein sequence ID" value="PLW67605.1"/>
    <property type="molecule type" value="Genomic_DNA"/>
</dbReference>
<dbReference type="PANTHER" id="PTHR30111:SF1">
    <property type="entry name" value="33 KDA CHAPERONIN"/>
    <property type="match status" value="1"/>
</dbReference>
<feature type="disulfide bond" description="Redox-active" evidence="6">
    <location>
        <begin position="268"/>
        <end position="271"/>
    </location>
</feature>
<gene>
    <name evidence="6" type="primary">hslO</name>
    <name evidence="7" type="ORF">C0039_16340</name>
</gene>
<evidence type="ECO:0000256" key="6">
    <source>
        <dbReference type="HAMAP-Rule" id="MF_00117"/>
    </source>
</evidence>
<accession>A0A2N5WZC8</accession>
<dbReference type="Gene3D" id="3.90.1280.10">
    <property type="entry name" value="HSP33 redox switch-like"/>
    <property type="match status" value="1"/>
</dbReference>
<comment type="similarity">
    <text evidence="6">Belongs to the HSP33 family.</text>
</comment>
<dbReference type="GO" id="GO:0051082">
    <property type="term" value="F:unfolded protein binding"/>
    <property type="evidence" value="ECO:0007669"/>
    <property type="project" value="UniProtKB-UniRule"/>
</dbReference>
<keyword evidence="1 6" id="KW-0963">Cytoplasm</keyword>
<dbReference type="AlphaFoldDB" id="A0A2N5WZC8"/>
<evidence type="ECO:0000313" key="7">
    <source>
        <dbReference type="EMBL" id="PLW67605.1"/>
    </source>
</evidence>
<dbReference type="CDD" id="cd00498">
    <property type="entry name" value="Hsp33"/>
    <property type="match status" value="1"/>
</dbReference>
<evidence type="ECO:0000313" key="8">
    <source>
        <dbReference type="Proteomes" id="UP000235005"/>
    </source>
</evidence>
<proteinExistence type="inferred from homology"/>
<dbReference type="Gene3D" id="3.55.30.10">
    <property type="entry name" value="Hsp33 domain"/>
    <property type="match status" value="1"/>
</dbReference>
<evidence type="ECO:0000256" key="5">
    <source>
        <dbReference type="ARBA" id="ARBA00023284"/>
    </source>
</evidence>
<dbReference type="NCBIfam" id="NF001033">
    <property type="entry name" value="PRK00114.1"/>
    <property type="match status" value="1"/>
</dbReference>
<reference evidence="7 8" key="1">
    <citation type="submission" date="2018-01" db="EMBL/GenBank/DDBJ databases">
        <title>The draft genome sequence of Halioglobus lutimaris HF004.</title>
        <authorList>
            <person name="Du Z.-J."/>
            <person name="Shi M.-J."/>
        </authorList>
    </citation>
    <scope>NUCLEOTIDE SEQUENCE [LARGE SCALE GENOMIC DNA]</scope>
    <source>
        <strain evidence="7 8">HF004</strain>
    </source>
</reference>
<dbReference type="InterPro" id="IPR023212">
    <property type="entry name" value="Hsp33_helix_hairpin_bin_dom_sf"/>
</dbReference>
<feature type="disulfide bond" description="Redox-active" evidence="6">
    <location>
        <begin position="235"/>
        <end position="237"/>
    </location>
</feature>
<name>A0A2N5WZC8_9GAMM</name>
<dbReference type="PANTHER" id="PTHR30111">
    <property type="entry name" value="33 KDA CHAPERONIN"/>
    <property type="match status" value="1"/>
</dbReference>
<dbReference type="InterPro" id="IPR016154">
    <property type="entry name" value="Heat_shock_Hsp33_C"/>
</dbReference>
<dbReference type="PIRSF" id="PIRSF005261">
    <property type="entry name" value="Heat_shock_Hsp33"/>
    <property type="match status" value="1"/>
</dbReference>
<comment type="function">
    <text evidence="6">Redox regulated molecular chaperone. Protects both thermally unfolding and oxidatively damaged proteins from irreversible aggregation. Plays an important role in the bacterial defense system toward oxidative stress.</text>
</comment>
<dbReference type="SUPFAM" id="SSF118352">
    <property type="entry name" value="HSP33 redox switch-like"/>
    <property type="match status" value="1"/>
</dbReference>
<dbReference type="GO" id="GO:0005737">
    <property type="term" value="C:cytoplasm"/>
    <property type="evidence" value="ECO:0007669"/>
    <property type="project" value="UniProtKB-SubCell"/>
</dbReference>
<evidence type="ECO:0000256" key="4">
    <source>
        <dbReference type="ARBA" id="ARBA00023186"/>
    </source>
</evidence>
<dbReference type="OrthoDB" id="9793753at2"/>
<evidence type="ECO:0000256" key="3">
    <source>
        <dbReference type="ARBA" id="ARBA00023157"/>
    </source>
</evidence>
<keyword evidence="8" id="KW-1185">Reference proteome</keyword>
<keyword evidence="3 6" id="KW-1015">Disulfide bond</keyword>
<protein>
    <recommendedName>
        <fullName evidence="6">33 kDa chaperonin</fullName>
    </recommendedName>
    <alternativeName>
        <fullName evidence="6">Heat shock protein 33 homolog</fullName>
        <shortName evidence="6">HSP33</shortName>
    </alternativeName>
</protein>
<dbReference type="HAMAP" id="MF_00117">
    <property type="entry name" value="HslO"/>
    <property type="match status" value="1"/>
</dbReference>
<comment type="caution">
    <text evidence="7">The sequence shown here is derived from an EMBL/GenBank/DDBJ whole genome shotgun (WGS) entry which is preliminary data.</text>
</comment>
<dbReference type="SUPFAM" id="SSF64397">
    <property type="entry name" value="Hsp33 domain"/>
    <property type="match status" value="1"/>
</dbReference>
<dbReference type="GO" id="GO:0042026">
    <property type="term" value="P:protein refolding"/>
    <property type="evidence" value="ECO:0007669"/>
    <property type="project" value="TreeGrafter"/>
</dbReference>
<keyword evidence="4 6" id="KW-0143">Chaperone</keyword>
<dbReference type="InterPro" id="IPR000397">
    <property type="entry name" value="Heat_shock_Hsp33"/>
</dbReference>
<dbReference type="GO" id="GO:0044183">
    <property type="term" value="F:protein folding chaperone"/>
    <property type="evidence" value="ECO:0007669"/>
    <property type="project" value="TreeGrafter"/>
</dbReference>
<dbReference type="Proteomes" id="UP000235005">
    <property type="component" value="Unassembled WGS sequence"/>
</dbReference>
<dbReference type="Pfam" id="PF01430">
    <property type="entry name" value="HSP33"/>
    <property type="match status" value="1"/>
</dbReference>
<dbReference type="RefSeq" id="WP_101518699.1">
    <property type="nucleotide sequence ID" value="NZ_PKUS01000027.1"/>
</dbReference>
<dbReference type="InterPro" id="IPR016153">
    <property type="entry name" value="Heat_shock_Hsp33_N"/>
</dbReference>
<keyword evidence="5 6" id="KW-0676">Redox-active center</keyword>